<dbReference type="InterPro" id="IPR003280">
    <property type="entry name" value="2pore_dom_K_chnl"/>
</dbReference>
<evidence type="ECO:0000256" key="4">
    <source>
        <dbReference type="ARBA" id="ARBA00022989"/>
    </source>
</evidence>
<organism evidence="12 13">
    <name type="scientific">Frieseomelitta varia</name>
    <dbReference type="NCBI Taxonomy" id="561572"/>
    <lineage>
        <taxon>Eukaryota</taxon>
        <taxon>Metazoa</taxon>
        <taxon>Ecdysozoa</taxon>
        <taxon>Arthropoda</taxon>
        <taxon>Hexapoda</taxon>
        <taxon>Insecta</taxon>
        <taxon>Pterygota</taxon>
        <taxon>Neoptera</taxon>
        <taxon>Endopterygota</taxon>
        <taxon>Hymenoptera</taxon>
        <taxon>Apocrita</taxon>
        <taxon>Aculeata</taxon>
        <taxon>Apoidea</taxon>
        <taxon>Anthophila</taxon>
        <taxon>Apidae</taxon>
        <taxon>Frieseomelitta</taxon>
    </lineage>
</organism>
<evidence type="ECO:0000256" key="5">
    <source>
        <dbReference type="ARBA" id="ARBA00023065"/>
    </source>
</evidence>
<dbReference type="GO" id="GO:0030322">
    <property type="term" value="P:stabilization of membrane potential"/>
    <property type="evidence" value="ECO:0007669"/>
    <property type="project" value="TreeGrafter"/>
</dbReference>
<accession>A0A833RQ64</accession>
<evidence type="ECO:0000256" key="9">
    <source>
        <dbReference type="SAM" id="MobiDB-lite"/>
    </source>
</evidence>
<protein>
    <recommendedName>
        <fullName evidence="11">Potassium channel domain-containing protein</fullName>
    </recommendedName>
</protein>
<keyword evidence="7 8" id="KW-0407">Ion channel</keyword>
<feature type="compositionally biased region" description="Polar residues" evidence="9">
    <location>
        <begin position="636"/>
        <end position="646"/>
    </location>
</feature>
<sequence length="1124" mass="128518">MSKKQWLVLLMLFLTYLLLGASIFYHIESPLEIERAREAKRERIEINALLHAHYVPNFKHDYDEILKKLTQYCEKSVYNYTEGETDRLDWDFYNSFYFAYTVVSTIGYGNLAPTNMLSRILMIFYGLIGIPMNGILLTQLGEFFGHVFVKAHQKYKSYKHGHSDYYARKLTTFETGKVGLAAQIFVHLMPGFVMFIFFPAFLFCYYERWTYDEAVYYAFVTLTTIGFGDYVAGQKTFSSLLFTDPTFNTDNNLHSDSCNDKSNDEKNTLSQIIDHFVSCPYSIGKDNSKGSGFFFILYKAFLICWISFGLGYTVMIMTFIARGMRSKKITRIEHKLAVNLKHTQSKIWNEFNKEINYLRRVFNELQLSKVKRVYIDECNCEIPPLKFPRSNSFPDLRDLLYCSKEKDRLCNRPRRRANSEVVPTEAEITRVVSETDLQRIDKTATFATHAMVQPAELLARLVNVLGYIPPVAEDTEADNSNQTTFVNQDIGYRSNKLEGNNSKEYSEKESTHASNTGSGIRTIGREKIPAYRFAKPRSRATSEIKLYETKNEDRNIEWTWSGPTTAKKVRELMKSRTSESSDREHGSKEGKFSKLRSFALTRSISKALVSSAPWKGRFSMSSEKKNPKLDHEINRDNGQSFASESVSIDDRRDSTTSNLQRHYYTHTGADGNLNAETANHLLEETSLADFLRALTVLHASVATNSSWTSVANADQFQRDQPRRKMGIASLTPPKLPSLFTLFSPSPPTSTTQANQNTAAQESYSNENKLLSSQNRRDSRRGSLMFITPTINKSRRFSLRPVATPVSPPTPPKNDSPYLSDSRRTAHENRSSFLFESLKEPLILTERVPGHSTPIKSSLNDRRFSLRPTTQNPNGSPLVPSFKAIPRWKAGMLQRQIGQMNLRRRARAFSLSDVHAEDLEKRAEPFDLSSKICDKRNRNTKDCCKIVSPNESKDLRNNELVKNFSIENSDQFTSSVRGSNRRYSTLSQETACTNNSVRLEEKTVQIVEPDISKSTADVIPTENINCSINDRAFCPRLGDRHDEEFVSSNTKEQIILSNDFSTTIDFTPDCNLLVDVDTKSQESLMENQRLESMGHACLLINRDILQCERKIFFTFLRVAKEAIVQ</sequence>
<proteinExistence type="inferred from homology"/>
<feature type="domain" description="Potassium channel" evidence="11">
    <location>
        <begin position="193"/>
        <end position="236"/>
    </location>
</feature>
<dbReference type="GO" id="GO:0005886">
    <property type="term" value="C:plasma membrane"/>
    <property type="evidence" value="ECO:0007669"/>
    <property type="project" value="TreeGrafter"/>
</dbReference>
<dbReference type="PANTHER" id="PTHR11003:SF331">
    <property type="entry name" value="OPEN RECTIFIER POTASSIUM CHANNEL PROTEIN 1"/>
    <property type="match status" value="1"/>
</dbReference>
<evidence type="ECO:0000256" key="8">
    <source>
        <dbReference type="RuleBase" id="RU003857"/>
    </source>
</evidence>
<evidence type="ECO:0000256" key="2">
    <source>
        <dbReference type="ARBA" id="ARBA00022448"/>
    </source>
</evidence>
<dbReference type="GO" id="GO:0015271">
    <property type="term" value="F:outward rectifier potassium channel activity"/>
    <property type="evidence" value="ECO:0007669"/>
    <property type="project" value="TreeGrafter"/>
</dbReference>
<feature type="domain" description="Potassium channel" evidence="11">
    <location>
        <begin position="81"/>
        <end position="144"/>
    </location>
</feature>
<keyword evidence="2 8" id="KW-0813">Transport</keyword>
<dbReference type="Proteomes" id="UP000655588">
    <property type="component" value="Unassembled WGS sequence"/>
</dbReference>
<name>A0A833RQ64_9HYME</name>
<dbReference type="InterPro" id="IPR013099">
    <property type="entry name" value="K_chnl_dom"/>
</dbReference>
<keyword evidence="3 8" id="KW-0812">Transmembrane</keyword>
<dbReference type="PRINTS" id="PR01333">
    <property type="entry name" value="2POREKCHANEL"/>
</dbReference>
<dbReference type="GO" id="GO:0022841">
    <property type="term" value="F:potassium ion leak channel activity"/>
    <property type="evidence" value="ECO:0007669"/>
    <property type="project" value="TreeGrafter"/>
</dbReference>
<keyword evidence="5 8" id="KW-0406">Ion transport</keyword>
<keyword evidence="6 10" id="KW-0472">Membrane</keyword>
<dbReference type="Pfam" id="PF07885">
    <property type="entry name" value="Ion_trans_2"/>
    <property type="match status" value="2"/>
</dbReference>
<dbReference type="PANTHER" id="PTHR11003">
    <property type="entry name" value="POTASSIUM CHANNEL, SUBFAMILY K"/>
    <property type="match status" value="1"/>
</dbReference>
<evidence type="ECO:0000256" key="7">
    <source>
        <dbReference type="ARBA" id="ARBA00023303"/>
    </source>
</evidence>
<evidence type="ECO:0000259" key="11">
    <source>
        <dbReference type="Pfam" id="PF07885"/>
    </source>
</evidence>
<feature type="compositionally biased region" description="Basic and acidic residues" evidence="9">
    <location>
        <begin position="622"/>
        <end position="635"/>
    </location>
</feature>
<feature type="region of interest" description="Disordered" evidence="9">
    <location>
        <begin position="739"/>
        <end position="824"/>
    </location>
</feature>
<keyword evidence="4 10" id="KW-1133">Transmembrane helix</keyword>
<comment type="subcellular location">
    <subcellularLocation>
        <location evidence="1">Membrane</location>
        <topology evidence="1">Multi-pass membrane protein</topology>
    </subcellularLocation>
</comment>
<evidence type="ECO:0000313" key="13">
    <source>
        <dbReference type="Proteomes" id="UP000655588"/>
    </source>
</evidence>
<feature type="transmembrane region" description="Helical" evidence="10">
    <location>
        <begin position="180"/>
        <end position="202"/>
    </location>
</feature>
<feature type="transmembrane region" description="Helical" evidence="10">
    <location>
        <begin position="92"/>
        <end position="111"/>
    </location>
</feature>
<evidence type="ECO:0000256" key="1">
    <source>
        <dbReference type="ARBA" id="ARBA00004141"/>
    </source>
</evidence>
<evidence type="ECO:0000256" key="6">
    <source>
        <dbReference type="ARBA" id="ARBA00023136"/>
    </source>
</evidence>
<feature type="compositionally biased region" description="Low complexity" evidence="9">
    <location>
        <begin position="739"/>
        <end position="760"/>
    </location>
</feature>
<feature type="transmembrane region" description="Helical" evidence="10">
    <location>
        <begin position="123"/>
        <end position="141"/>
    </location>
</feature>
<dbReference type="Gene3D" id="1.10.287.70">
    <property type="match status" value="1"/>
</dbReference>
<dbReference type="AlphaFoldDB" id="A0A833RQ64"/>
<feature type="region of interest" description="Disordered" evidence="9">
    <location>
        <begin position="480"/>
        <end position="521"/>
    </location>
</feature>
<feature type="compositionally biased region" description="Polar residues" evidence="9">
    <location>
        <begin position="761"/>
        <end position="773"/>
    </location>
</feature>
<feature type="region of interest" description="Disordered" evidence="9">
    <location>
        <begin position="616"/>
        <end position="656"/>
    </location>
</feature>
<evidence type="ECO:0000256" key="3">
    <source>
        <dbReference type="ARBA" id="ARBA00022692"/>
    </source>
</evidence>
<gene>
    <name evidence="12" type="ORF">E2986_02254</name>
</gene>
<comment type="similarity">
    <text evidence="8">Belongs to the two pore domain potassium channel (TC 1.A.1.8) family.</text>
</comment>
<feature type="transmembrane region" description="Helical" evidence="10">
    <location>
        <begin position="7"/>
        <end position="27"/>
    </location>
</feature>
<dbReference type="EMBL" id="WNWW01000929">
    <property type="protein sequence ID" value="KAF3420651.1"/>
    <property type="molecule type" value="Genomic_DNA"/>
</dbReference>
<evidence type="ECO:0000313" key="12">
    <source>
        <dbReference type="EMBL" id="KAF3420651.1"/>
    </source>
</evidence>
<evidence type="ECO:0000256" key="10">
    <source>
        <dbReference type="SAM" id="Phobius"/>
    </source>
</evidence>
<reference evidence="12" key="1">
    <citation type="submission" date="2019-11" db="EMBL/GenBank/DDBJ databases">
        <title>The nuclear and mitochondrial genomes of Frieseomelitta varia - a highly eusocial stingless bee (Meliponini) with a permanently sterile worker caste.</title>
        <authorList>
            <person name="Freitas F.C.P."/>
            <person name="Lourenco A.P."/>
            <person name="Nunes F.M.F."/>
            <person name="Paschoal A.R."/>
            <person name="Abreu F.C.P."/>
            <person name="Barbin F.O."/>
            <person name="Bataglia L."/>
            <person name="Cardoso-Junior C.A.M."/>
            <person name="Cervoni M.S."/>
            <person name="Silva S.R."/>
            <person name="Dalarmi F."/>
            <person name="Del Lama M.A."/>
            <person name="Depintor T.S."/>
            <person name="Ferreira K.M."/>
            <person name="Goria P.S."/>
            <person name="Jaskot M.C."/>
            <person name="Lago D.C."/>
            <person name="Luna-Lucena D."/>
            <person name="Moda L.M."/>
            <person name="Nascimento L."/>
            <person name="Pedrino M."/>
            <person name="Rabico F.O."/>
            <person name="Sanches F.C."/>
            <person name="Santos D.E."/>
            <person name="Santos C.G."/>
            <person name="Vieira J."/>
            <person name="Lopes T.F."/>
            <person name="Barchuk A.R."/>
            <person name="Hartfelder K."/>
            <person name="Simoes Z.L.P."/>
            <person name="Bitondi M.M.G."/>
            <person name="Pinheiro D.G."/>
        </authorList>
    </citation>
    <scope>NUCLEOTIDE SEQUENCE</scope>
    <source>
        <strain evidence="12">USP_RPSP 00005682</strain>
        <tissue evidence="12">Whole individual</tissue>
    </source>
</reference>
<feature type="region of interest" description="Disordered" evidence="9">
    <location>
        <begin position="571"/>
        <end position="590"/>
    </location>
</feature>
<dbReference type="SUPFAM" id="SSF81324">
    <property type="entry name" value="Voltage-gated potassium channels"/>
    <property type="match status" value="2"/>
</dbReference>
<keyword evidence="13" id="KW-1185">Reference proteome</keyword>
<comment type="caution">
    <text evidence="12">The sequence shown here is derived from an EMBL/GenBank/DDBJ whole genome shotgun (WGS) entry which is preliminary data.</text>
</comment>
<feature type="transmembrane region" description="Helical" evidence="10">
    <location>
        <begin position="296"/>
        <end position="321"/>
    </location>
</feature>